<organism evidence="5 6">
    <name type="scientific">Lymnaea stagnalis</name>
    <name type="common">Great pond snail</name>
    <name type="synonym">Helix stagnalis</name>
    <dbReference type="NCBI Taxonomy" id="6523"/>
    <lineage>
        <taxon>Eukaryota</taxon>
        <taxon>Metazoa</taxon>
        <taxon>Spiralia</taxon>
        <taxon>Lophotrochozoa</taxon>
        <taxon>Mollusca</taxon>
        <taxon>Gastropoda</taxon>
        <taxon>Heterobranchia</taxon>
        <taxon>Euthyneura</taxon>
        <taxon>Panpulmonata</taxon>
        <taxon>Hygrophila</taxon>
        <taxon>Lymnaeoidea</taxon>
        <taxon>Lymnaeidae</taxon>
        <taxon>Lymnaea</taxon>
    </lineage>
</organism>
<evidence type="ECO:0000313" key="5">
    <source>
        <dbReference type="EMBL" id="CAL1536895.1"/>
    </source>
</evidence>
<dbReference type="InterPro" id="IPR011061">
    <property type="entry name" value="Hirudin/antistatin"/>
</dbReference>
<protein>
    <recommendedName>
        <fullName evidence="4">Antistasin-like domain-containing protein</fullName>
    </recommendedName>
</protein>
<dbReference type="SUPFAM" id="SSF57262">
    <property type="entry name" value="Leech antihemostatic proteins"/>
    <property type="match status" value="1"/>
</dbReference>
<reference evidence="5 6" key="1">
    <citation type="submission" date="2024-04" db="EMBL/GenBank/DDBJ databases">
        <authorList>
            <consortium name="Genoscope - CEA"/>
            <person name="William W."/>
        </authorList>
    </citation>
    <scope>NUCLEOTIDE SEQUENCE [LARGE SCALE GENOMIC DNA]</scope>
</reference>
<evidence type="ECO:0000313" key="6">
    <source>
        <dbReference type="Proteomes" id="UP001497497"/>
    </source>
</evidence>
<dbReference type="AlphaFoldDB" id="A0AAV2HTK4"/>
<dbReference type="GO" id="GO:0004867">
    <property type="term" value="F:serine-type endopeptidase inhibitor activity"/>
    <property type="evidence" value="ECO:0007669"/>
    <property type="project" value="UniProtKB-KW"/>
</dbReference>
<evidence type="ECO:0000256" key="1">
    <source>
        <dbReference type="ARBA" id="ARBA00022690"/>
    </source>
</evidence>
<dbReference type="InterPro" id="IPR004094">
    <property type="entry name" value="Antistasin-like"/>
</dbReference>
<keyword evidence="6" id="KW-1185">Reference proteome</keyword>
<feature type="chain" id="PRO_5043584486" description="Antistasin-like domain-containing protein" evidence="3">
    <location>
        <begin position="20"/>
        <end position="109"/>
    </location>
</feature>
<dbReference type="EMBL" id="CAXITT010000242">
    <property type="protein sequence ID" value="CAL1536895.1"/>
    <property type="molecule type" value="Genomic_DNA"/>
</dbReference>
<dbReference type="Gene3D" id="2.10.22.10">
    <property type="entry name" value="Antistasin, domain 1"/>
    <property type="match status" value="1"/>
</dbReference>
<evidence type="ECO:0000259" key="4">
    <source>
        <dbReference type="PROSITE" id="PS51252"/>
    </source>
</evidence>
<keyword evidence="2" id="KW-0722">Serine protease inhibitor</keyword>
<keyword evidence="3" id="KW-0732">Signal</keyword>
<name>A0AAV2HTK4_LYMST</name>
<accession>A0AAV2HTK4</accession>
<proteinExistence type="predicted"/>
<sequence>MKSSIIVLFLSFFIASCAAVSLLGQIGLIGTCEEGCSNNLIIRAVRQLDECPAGFECRSNGCGHTCQPKLGKRIPACLLLACGIYCPFGMKPSTNGCPSCACNPDPFLI</sequence>
<feature type="domain" description="Antistasin-like" evidence="4">
    <location>
        <begin position="77"/>
        <end position="102"/>
    </location>
</feature>
<dbReference type="PROSITE" id="PS51252">
    <property type="entry name" value="ANTISTASIN"/>
    <property type="match status" value="1"/>
</dbReference>
<evidence type="ECO:0000256" key="2">
    <source>
        <dbReference type="ARBA" id="ARBA00022900"/>
    </source>
</evidence>
<gene>
    <name evidence="5" type="ORF">GSLYS_00010808001</name>
</gene>
<feature type="signal peptide" evidence="3">
    <location>
        <begin position="1"/>
        <end position="19"/>
    </location>
</feature>
<dbReference type="PROSITE" id="PS51257">
    <property type="entry name" value="PROKAR_LIPOPROTEIN"/>
    <property type="match status" value="1"/>
</dbReference>
<evidence type="ECO:0000256" key="3">
    <source>
        <dbReference type="SAM" id="SignalP"/>
    </source>
</evidence>
<dbReference type="Pfam" id="PF02822">
    <property type="entry name" value="Antistasin"/>
    <property type="match status" value="1"/>
</dbReference>
<dbReference type="Proteomes" id="UP001497497">
    <property type="component" value="Unassembled WGS sequence"/>
</dbReference>
<keyword evidence="1" id="KW-0646">Protease inhibitor</keyword>
<comment type="caution">
    <text evidence="5">The sequence shown here is derived from an EMBL/GenBank/DDBJ whole genome shotgun (WGS) entry which is preliminary data.</text>
</comment>